<feature type="transmembrane region" description="Helical" evidence="8">
    <location>
        <begin position="12"/>
        <end position="36"/>
    </location>
</feature>
<keyword evidence="4" id="KW-0808">Transferase</keyword>
<feature type="transmembrane region" description="Helical" evidence="8">
    <location>
        <begin position="459"/>
        <end position="480"/>
    </location>
</feature>
<dbReference type="Proteomes" id="UP000013523">
    <property type="component" value="Plasmid pCLOPA01"/>
</dbReference>
<gene>
    <name evidence="10" type="ORF">Clopa_4936</name>
</gene>
<feature type="transmembrane region" description="Helical" evidence="8">
    <location>
        <begin position="398"/>
        <end position="424"/>
    </location>
</feature>
<evidence type="ECO:0000313" key="10">
    <source>
        <dbReference type="EMBL" id="AGK99605.1"/>
    </source>
</evidence>
<feature type="transmembrane region" description="Helical" evidence="8">
    <location>
        <begin position="232"/>
        <end position="260"/>
    </location>
</feature>
<dbReference type="PATRIC" id="fig|86416.3.peg.4924"/>
<organism evidence="10 11">
    <name type="scientific">Clostridium pasteurianum BC1</name>
    <dbReference type="NCBI Taxonomy" id="86416"/>
    <lineage>
        <taxon>Bacteria</taxon>
        <taxon>Bacillati</taxon>
        <taxon>Bacillota</taxon>
        <taxon>Clostridia</taxon>
        <taxon>Eubacteriales</taxon>
        <taxon>Clostridiaceae</taxon>
        <taxon>Clostridium</taxon>
    </lineage>
</organism>
<feature type="transmembrane region" description="Helical" evidence="8">
    <location>
        <begin position="42"/>
        <end position="64"/>
    </location>
</feature>
<keyword evidence="7 8" id="KW-0472">Membrane</keyword>
<evidence type="ECO:0000256" key="3">
    <source>
        <dbReference type="ARBA" id="ARBA00022676"/>
    </source>
</evidence>
<comment type="subcellular location">
    <subcellularLocation>
        <location evidence="1">Cell membrane</location>
        <topology evidence="1">Multi-pass membrane protein</topology>
    </subcellularLocation>
</comment>
<keyword evidence="11" id="KW-1185">Reference proteome</keyword>
<geneLocation type="plasmid" evidence="10 11">
    <name>pCLOPA01</name>
</geneLocation>
<dbReference type="PANTHER" id="PTHR33908">
    <property type="entry name" value="MANNOSYLTRANSFERASE YKCB-RELATED"/>
    <property type="match status" value="1"/>
</dbReference>
<evidence type="ECO:0000256" key="5">
    <source>
        <dbReference type="ARBA" id="ARBA00022692"/>
    </source>
</evidence>
<dbReference type="KEGG" id="cpas:Clopa_4936"/>
<dbReference type="HOGENOM" id="CLU_041400_1_0_9"/>
<evidence type="ECO:0000259" key="9">
    <source>
        <dbReference type="Pfam" id="PF13231"/>
    </source>
</evidence>
<keyword evidence="2" id="KW-1003">Cell membrane</keyword>
<evidence type="ECO:0000313" key="11">
    <source>
        <dbReference type="Proteomes" id="UP000013523"/>
    </source>
</evidence>
<proteinExistence type="predicted"/>
<dbReference type="EMBL" id="CP003262">
    <property type="protein sequence ID" value="AGK99605.1"/>
    <property type="molecule type" value="Genomic_DNA"/>
</dbReference>
<evidence type="ECO:0000256" key="2">
    <source>
        <dbReference type="ARBA" id="ARBA00022475"/>
    </source>
</evidence>
<reference evidence="10 11" key="1">
    <citation type="submission" date="2012-01" db="EMBL/GenBank/DDBJ databases">
        <title>Complete sequence of plasmid of Clostridium pasteurianum BC1.</title>
        <authorList>
            <consortium name="US DOE Joint Genome Institute"/>
            <person name="Lucas S."/>
            <person name="Han J."/>
            <person name="Lapidus A."/>
            <person name="Cheng J.-F."/>
            <person name="Goodwin L."/>
            <person name="Pitluck S."/>
            <person name="Peters L."/>
            <person name="Mikhailova N."/>
            <person name="Teshima H."/>
            <person name="Detter J.C."/>
            <person name="Han C."/>
            <person name="Tapia R."/>
            <person name="Land M."/>
            <person name="Hauser L."/>
            <person name="Kyrpides N."/>
            <person name="Ivanova N."/>
            <person name="Pagani I."/>
            <person name="Dunn J."/>
            <person name="Taghavi S."/>
            <person name="Francis A."/>
            <person name="van der Lelie D."/>
            <person name="Woyke T."/>
        </authorList>
    </citation>
    <scope>NUCLEOTIDE SEQUENCE [LARGE SCALE GENOMIC DNA]</scope>
    <source>
        <strain evidence="10 11">BC1</strain>
        <plasmid evidence="10 11">pCLOPA01</plasmid>
    </source>
</reference>
<dbReference type="GO" id="GO:0005886">
    <property type="term" value="C:plasma membrane"/>
    <property type="evidence" value="ECO:0007669"/>
    <property type="project" value="UniProtKB-SubCell"/>
</dbReference>
<evidence type="ECO:0000256" key="1">
    <source>
        <dbReference type="ARBA" id="ARBA00004651"/>
    </source>
</evidence>
<dbReference type="OrthoDB" id="2787520at2"/>
<dbReference type="GO" id="GO:0016763">
    <property type="term" value="F:pentosyltransferase activity"/>
    <property type="evidence" value="ECO:0007669"/>
    <property type="project" value="TreeGrafter"/>
</dbReference>
<feature type="transmembrane region" description="Helical" evidence="8">
    <location>
        <begin position="76"/>
        <end position="95"/>
    </location>
</feature>
<protein>
    <recommendedName>
        <fullName evidence="9">Glycosyltransferase RgtA/B/C/D-like domain-containing protein</fullName>
    </recommendedName>
</protein>
<sequence>MNYMQDKFNNFVGVFLKILFFLIMVGSIAMPFLSFFKLSFKNIVYSIVIILVILLACLFLGHFIYSLVKKDFSNRLILLIILLLAFLLRLSYILLIDTKPFSDFAVIYASSQKFALGDYSVFKGVSYIARFPHLTILSIYLGELIKIFHKPIFAIKFINIILSTINVYIIYLISFELYEDKVKSIMISFVACIFPAFIFYNSVLCSENLAMPFFLGSVYLFILVIKNKKNLLWIFISGILLSIGNLFRIVGIIILIAYILHLLIYYRNKKSILISGILIVSFILPLISVNSLLLHNNVTEYSLWNGREPFETSILKGTNINSLGMWNIDDAQLSEKYNFNYNQVKSASIHIITERLTKTPLYKLIGFYLIKFIAQWSSGDFSGAYWSTGDLSILNPNFSISIILFVYSQLLYIILIISIYKNLFVKKIDSYDNKQIHLIHIIFCGFVMFYLIIEQQPRYAYIVSWIFILLFYEIPFNKLYRNSKKNNK</sequence>
<feature type="transmembrane region" description="Helical" evidence="8">
    <location>
        <begin position="152"/>
        <end position="173"/>
    </location>
</feature>
<dbReference type="PANTHER" id="PTHR33908:SF11">
    <property type="entry name" value="MEMBRANE PROTEIN"/>
    <property type="match status" value="1"/>
</dbReference>
<dbReference type="AlphaFoldDB" id="R4KJ00"/>
<dbReference type="GO" id="GO:0009103">
    <property type="term" value="P:lipopolysaccharide biosynthetic process"/>
    <property type="evidence" value="ECO:0007669"/>
    <property type="project" value="UniProtKB-ARBA"/>
</dbReference>
<dbReference type="InterPro" id="IPR050297">
    <property type="entry name" value="LipidA_mod_glycosyltrf_83"/>
</dbReference>
<evidence type="ECO:0000256" key="6">
    <source>
        <dbReference type="ARBA" id="ARBA00022989"/>
    </source>
</evidence>
<name>R4KJ00_CLOPA</name>
<feature type="transmembrane region" description="Helical" evidence="8">
    <location>
        <begin position="185"/>
        <end position="203"/>
    </location>
</feature>
<keyword evidence="6 8" id="KW-1133">Transmembrane helix</keyword>
<keyword evidence="3" id="KW-0328">Glycosyltransferase</keyword>
<evidence type="ECO:0000256" key="8">
    <source>
        <dbReference type="SAM" id="Phobius"/>
    </source>
</evidence>
<feature type="domain" description="Glycosyltransferase RgtA/B/C/D-like" evidence="9">
    <location>
        <begin position="145"/>
        <end position="283"/>
    </location>
</feature>
<dbReference type="RefSeq" id="WP_015617871.1">
    <property type="nucleotide sequence ID" value="NC_021183.1"/>
</dbReference>
<dbReference type="Pfam" id="PF13231">
    <property type="entry name" value="PMT_2"/>
    <property type="match status" value="1"/>
</dbReference>
<keyword evidence="10" id="KW-0614">Plasmid</keyword>
<dbReference type="InterPro" id="IPR038731">
    <property type="entry name" value="RgtA/B/C-like"/>
</dbReference>
<evidence type="ECO:0000256" key="4">
    <source>
        <dbReference type="ARBA" id="ARBA00022679"/>
    </source>
</evidence>
<keyword evidence="5 8" id="KW-0812">Transmembrane</keyword>
<feature type="transmembrane region" description="Helical" evidence="8">
    <location>
        <begin position="209"/>
        <end position="225"/>
    </location>
</feature>
<accession>R4KJ00</accession>
<feature type="transmembrane region" description="Helical" evidence="8">
    <location>
        <begin position="272"/>
        <end position="294"/>
    </location>
</feature>
<evidence type="ECO:0000256" key="7">
    <source>
        <dbReference type="ARBA" id="ARBA00023136"/>
    </source>
</evidence>
<feature type="transmembrane region" description="Helical" evidence="8">
    <location>
        <begin position="436"/>
        <end position="453"/>
    </location>
</feature>